<name>A0A1D8K5F3_9GAMM</name>
<dbReference type="InterPro" id="IPR022489">
    <property type="entry name" value="PolyP_AMP_Tfrase"/>
</dbReference>
<dbReference type="SUPFAM" id="SSF52540">
    <property type="entry name" value="P-loop containing nucleoside triphosphate hydrolases"/>
    <property type="match status" value="2"/>
</dbReference>
<keyword evidence="2" id="KW-0808">Transferase</keyword>
<protein>
    <submittedName>
        <fullName evidence="2">Polyphosphate:AMP phosphotransferase</fullName>
    </submittedName>
</protein>
<proteinExistence type="predicted"/>
<dbReference type="InterPro" id="IPR022488">
    <property type="entry name" value="PPK2-related"/>
</dbReference>
<dbReference type="InterPro" id="IPR027417">
    <property type="entry name" value="P-loop_NTPase"/>
</dbReference>
<dbReference type="AlphaFoldDB" id="A0A1D8K5F3"/>
<sequence>MFETAELGRKVDKEAFAEAVPELRLGLLEAQRRARDANVPVVVLITGVAGAGKGQVVNRLLEWLDSRGVQVQAYWDETDEELQRPRWWRYWRTLPPAGAVGVLFGGWYAPVLLDQIAGRADEQTLAAEITRIVDTERMLVRAGVLVLKFWCHLPEKEQAKRIKERRKDPESHWRMAPETVRYANHYKDFVRVGAQVLRETDTGDAPWYLIEATDPRYRDLTIGRTLLRAMQARLDAPPQAETLHTSHAPVLPDAPEARVTVLDHVDLDRRLEQDEYREAMEHWQAEVNRLTWKAFRARRPCVALFEGWDAAGKGGAIRRLIQSMDARLYNVVPIAAPTDEERAHHYLWRFWRHVPRDGYCTLFDRSWYGRVLVERVEGFATPVEWARAYHEINDFEAQLAEHGVVITKFWLHIDRDEQLQRFEAREQTPYKQHKITADDWRNRDRWDDYRAAVNEMVVRTSTEYAPWEIVPANDKHLARVTVLETFARRLQAVLDD</sequence>
<reference evidence="2 3" key="1">
    <citation type="submission" date="2016-09" db="EMBL/GenBank/DDBJ databases">
        <title>Acidihalobacter prosperus V6 (DSM14174).</title>
        <authorList>
            <person name="Khaleque H.N."/>
            <person name="Ramsay J.P."/>
            <person name="Murphy R.J.T."/>
            <person name="Kaksonen A.H."/>
            <person name="Boxall N.J."/>
            <person name="Watkin E.L.J."/>
        </authorList>
    </citation>
    <scope>NUCLEOTIDE SEQUENCE [LARGE SCALE GENOMIC DNA]</scope>
    <source>
        <strain evidence="2 3">V6</strain>
    </source>
</reference>
<evidence type="ECO:0000259" key="1">
    <source>
        <dbReference type="Pfam" id="PF03976"/>
    </source>
</evidence>
<accession>A0A1D8K5F3</accession>
<feature type="domain" description="Polyphosphate kinase-2-related" evidence="1">
    <location>
        <begin position="271"/>
        <end position="491"/>
    </location>
</feature>
<organism evidence="2 3">
    <name type="scientific">Acidihalobacter aeolianus</name>
    <dbReference type="NCBI Taxonomy" id="2792603"/>
    <lineage>
        <taxon>Bacteria</taxon>
        <taxon>Pseudomonadati</taxon>
        <taxon>Pseudomonadota</taxon>
        <taxon>Gammaproteobacteria</taxon>
        <taxon>Chromatiales</taxon>
        <taxon>Ectothiorhodospiraceae</taxon>
        <taxon>Acidihalobacter</taxon>
    </lineage>
</organism>
<dbReference type="PANTHER" id="PTHR34383:SF3">
    <property type="entry name" value="POLYPHOSPHATE:AMP PHOSPHOTRANSFERASE"/>
    <property type="match status" value="1"/>
</dbReference>
<dbReference type="KEGG" id="aaeo:BJI67_03115"/>
<dbReference type="Proteomes" id="UP000095342">
    <property type="component" value="Chromosome"/>
</dbReference>
<dbReference type="GO" id="GO:0006797">
    <property type="term" value="P:polyphosphate metabolic process"/>
    <property type="evidence" value="ECO:0007669"/>
    <property type="project" value="InterPro"/>
</dbReference>
<feature type="domain" description="Polyphosphate kinase-2-related" evidence="1">
    <location>
        <begin position="11"/>
        <end position="233"/>
    </location>
</feature>
<gene>
    <name evidence="2" type="ORF">BJI67_03115</name>
</gene>
<dbReference type="EMBL" id="CP017448">
    <property type="protein sequence ID" value="AOV16191.1"/>
    <property type="molecule type" value="Genomic_DNA"/>
</dbReference>
<evidence type="ECO:0000313" key="2">
    <source>
        <dbReference type="EMBL" id="AOV16191.1"/>
    </source>
</evidence>
<dbReference type="PANTHER" id="PTHR34383">
    <property type="entry name" value="POLYPHOSPHATE:AMP PHOSPHOTRANSFERASE-RELATED"/>
    <property type="match status" value="1"/>
</dbReference>
<dbReference type="RefSeq" id="WP_070071787.1">
    <property type="nucleotide sequence ID" value="NZ_CP017448.1"/>
</dbReference>
<dbReference type="Gene3D" id="3.40.50.300">
    <property type="entry name" value="P-loop containing nucleotide triphosphate hydrolases"/>
    <property type="match status" value="2"/>
</dbReference>
<dbReference type="NCBIfam" id="TIGR03708">
    <property type="entry name" value="poly_P_AMP_trns"/>
    <property type="match status" value="1"/>
</dbReference>
<dbReference type="Pfam" id="PF03976">
    <property type="entry name" value="PPK2"/>
    <property type="match status" value="2"/>
</dbReference>
<evidence type="ECO:0000313" key="3">
    <source>
        <dbReference type="Proteomes" id="UP000095342"/>
    </source>
</evidence>
<dbReference type="GO" id="GO:0043751">
    <property type="term" value="F:polyphosphate:AMP phosphotransferase activity"/>
    <property type="evidence" value="ECO:0007669"/>
    <property type="project" value="InterPro"/>
</dbReference>
<keyword evidence="3" id="KW-1185">Reference proteome</keyword>